<dbReference type="GO" id="GO:0016829">
    <property type="term" value="F:lyase activity"/>
    <property type="evidence" value="ECO:0007669"/>
    <property type="project" value="UniProtKB-KW"/>
</dbReference>
<accession>A0A6N9HE19</accession>
<dbReference type="InterPro" id="IPR015813">
    <property type="entry name" value="Pyrv/PenolPyrv_kinase-like_dom"/>
</dbReference>
<comment type="caution">
    <text evidence="1">The sequence shown here is derived from an EMBL/GenBank/DDBJ whole genome shotgun (WGS) entry which is preliminary data.</text>
</comment>
<keyword evidence="1" id="KW-0456">Lyase</keyword>
<keyword evidence="1" id="KW-0670">Pyruvate</keyword>
<gene>
    <name evidence="1" type="ORF">GTP41_05905</name>
</gene>
<dbReference type="EMBL" id="WWCJ01000003">
    <property type="protein sequence ID" value="MYN01629.1"/>
    <property type="molecule type" value="Genomic_DNA"/>
</dbReference>
<dbReference type="Pfam" id="PF13714">
    <property type="entry name" value="PEP_mutase"/>
    <property type="match status" value="1"/>
</dbReference>
<evidence type="ECO:0000313" key="2">
    <source>
        <dbReference type="Proteomes" id="UP000448575"/>
    </source>
</evidence>
<keyword evidence="2" id="KW-1185">Reference proteome</keyword>
<dbReference type="SUPFAM" id="SSF51621">
    <property type="entry name" value="Phosphoenolpyruvate/pyruvate domain"/>
    <property type="match status" value="1"/>
</dbReference>
<reference evidence="1 2" key="1">
    <citation type="submission" date="2019-12" db="EMBL/GenBank/DDBJ databases">
        <title>Novel species isolated from a subtropical stream in China.</title>
        <authorList>
            <person name="Lu H."/>
        </authorList>
    </citation>
    <scope>NUCLEOTIDE SEQUENCE [LARGE SCALE GENOMIC DNA]</scope>
    <source>
        <strain evidence="1 2">DS3</strain>
    </source>
</reference>
<dbReference type="PANTHER" id="PTHR42905">
    <property type="entry name" value="PHOSPHOENOLPYRUVATE CARBOXYLASE"/>
    <property type="match status" value="1"/>
</dbReference>
<sequence length="250" mass="26246">MSPFFSPTPLLLANAWDVPSAIAAREAGYHAIGTSSAAIAAMLGYDDGEQMPFEEMLLIVRRIRASSALPLSVDIEAGYGADTAQVVANVARLVELGVAGINIEDSRSVAGRRELLPAGELAGRLAALRGAFPGLFLNARTDAYLLARADALPETIARGRQYAAAGADGLFAPCMTAPGDIREVAGTIPCALNVLCMPGLPDFAMLAQLGVRRISMGNFVHGAATARLQEVLCAIRSQHSFAPLFSDEIH</sequence>
<dbReference type="InterPro" id="IPR040442">
    <property type="entry name" value="Pyrv_kinase-like_dom_sf"/>
</dbReference>
<dbReference type="Gene3D" id="3.20.20.60">
    <property type="entry name" value="Phosphoenolpyruvate-binding domains"/>
    <property type="match status" value="1"/>
</dbReference>
<proteinExistence type="predicted"/>
<dbReference type="Proteomes" id="UP000448575">
    <property type="component" value="Unassembled WGS sequence"/>
</dbReference>
<dbReference type="PANTHER" id="PTHR42905:SF16">
    <property type="entry name" value="CARBOXYPHOSPHONOENOLPYRUVATE PHOSPHONOMUTASE-LIKE PROTEIN (AFU_ORTHOLOGUE AFUA_5G07230)"/>
    <property type="match status" value="1"/>
</dbReference>
<evidence type="ECO:0000313" key="1">
    <source>
        <dbReference type="EMBL" id="MYN01629.1"/>
    </source>
</evidence>
<name>A0A6N9HE19_9BURK</name>
<dbReference type="AlphaFoldDB" id="A0A6N9HE19"/>
<organism evidence="1 2">
    <name type="scientific">Pseudoduganella guangdongensis</name>
    <dbReference type="NCBI Taxonomy" id="2692179"/>
    <lineage>
        <taxon>Bacteria</taxon>
        <taxon>Pseudomonadati</taxon>
        <taxon>Pseudomonadota</taxon>
        <taxon>Betaproteobacteria</taxon>
        <taxon>Burkholderiales</taxon>
        <taxon>Oxalobacteraceae</taxon>
        <taxon>Telluria group</taxon>
        <taxon>Pseudoduganella</taxon>
    </lineage>
</organism>
<protein>
    <submittedName>
        <fullName evidence="1">Isocitrate lyase/phosphoenolpyruvate mutase family protein</fullName>
    </submittedName>
</protein>
<dbReference type="InterPro" id="IPR039556">
    <property type="entry name" value="ICL/PEPM"/>
</dbReference>
<dbReference type="CDD" id="cd00377">
    <property type="entry name" value="ICL_PEPM"/>
    <property type="match status" value="1"/>
</dbReference>
<dbReference type="RefSeq" id="WP_161024634.1">
    <property type="nucleotide sequence ID" value="NZ_WWCJ01000003.1"/>
</dbReference>